<evidence type="ECO:0000256" key="2">
    <source>
        <dbReference type="ARBA" id="ARBA00023015"/>
    </source>
</evidence>
<evidence type="ECO:0000259" key="5">
    <source>
        <dbReference type="PROSITE" id="PS50931"/>
    </source>
</evidence>
<organism evidence="6 7">
    <name type="scientific">Burkholderia ubonensis</name>
    <dbReference type="NCBI Taxonomy" id="101571"/>
    <lineage>
        <taxon>Bacteria</taxon>
        <taxon>Pseudomonadati</taxon>
        <taxon>Pseudomonadota</taxon>
        <taxon>Betaproteobacteria</taxon>
        <taxon>Burkholderiales</taxon>
        <taxon>Burkholderiaceae</taxon>
        <taxon>Burkholderia</taxon>
        <taxon>Burkholderia cepacia complex</taxon>
    </lineage>
</organism>
<dbReference type="InterPro" id="IPR036388">
    <property type="entry name" value="WH-like_DNA-bd_sf"/>
</dbReference>
<dbReference type="InterPro" id="IPR036390">
    <property type="entry name" value="WH_DNA-bd_sf"/>
</dbReference>
<gene>
    <name evidence="6" type="ORF">WI38_30375</name>
</gene>
<comment type="caution">
    <text evidence="6">The sequence shown here is derived from an EMBL/GenBank/DDBJ whole genome shotgun (WGS) entry which is preliminary data.</text>
</comment>
<dbReference type="PRINTS" id="PR00039">
    <property type="entry name" value="HTHLYSR"/>
</dbReference>
<feature type="domain" description="HTH lysR-type" evidence="5">
    <location>
        <begin position="5"/>
        <end position="62"/>
    </location>
</feature>
<keyword evidence="3" id="KW-0238">DNA-binding</keyword>
<dbReference type="SUPFAM" id="SSF46785">
    <property type="entry name" value="Winged helix' DNA-binding domain"/>
    <property type="match status" value="1"/>
</dbReference>
<dbReference type="InterPro" id="IPR005119">
    <property type="entry name" value="LysR_subst-bd"/>
</dbReference>
<dbReference type="PANTHER" id="PTHR30537">
    <property type="entry name" value="HTH-TYPE TRANSCRIPTIONAL REGULATOR"/>
    <property type="match status" value="1"/>
</dbReference>
<dbReference type="Pfam" id="PF00126">
    <property type="entry name" value="HTH_1"/>
    <property type="match status" value="1"/>
</dbReference>
<dbReference type="Proteomes" id="UP000065521">
    <property type="component" value="Unassembled WGS sequence"/>
</dbReference>
<dbReference type="SUPFAM" id="SSF53850">
    <property type="entry name" value="Periplasmic binding protein-like II"/>
    <property type="match status" value="1"/>
</dbReference>
<keyword evidence="2" id="KW-0805">Transcription regulation</keyword>
<dbReference type="Gene3D" id="1.10.10.10">
    <property type="entry name" value="Winged helix-like DNA-binding domain superfamily/Winged helix DNA-binding domain"/>
    <property type="match status" value="1"/>
</dbReference>
<dbReference type="PANTHER" id="PTHR30537:SF3">
    <property type="entry name" value="TRANSCRIPTIONAL REGULATORY PROTEIN"/>
    <property type="match status" value="1"/>
</dbReference>
<proteinExistence type="inferred from homology"/>
<evidence type="ECO:0000256" key="3">
    <source>
        <dbReference type="ARBA" id="ARBA00023125"/>
    </source>
</evidence>
<dbReference type="GO" id="GO:0003700">
    <property type="term" value="F:DNA-binding transcription factor activity"/>
    <property type="evidence" value="ECO:0007669"/>
    <property type="project" value="InterPro"/>
</dbReference>
<dbReference type="GO" id="GO:0043565">
    <property type="term" value="F:sequence-specific DNA binding"/>
    <property type="evidence" value="ECO:0007669"/>
    <property type="project" value="TreeGrafter"/>
</dbReference>
<evidence type="ECO:0000313" key="6">
    <source>
        <dbReference type="EMBL" id="KUZ81751.1"/>
    </source>
</evidence>
<reference evidence="6 7" key="1">
    <citation type="submission" date="2015-11" db="EMBL/GenBank/DDBJ databases">
        <title>Expanding the genomic diversity of Burkholderia species for the development of highly accurate diagnostics.</title>
        <authorList>
            <person name="Sahl J."/>
            <person name="Keim P."/>
            <person name="Wagner D."/>
        </authorList>
    </citation>
    <scope>NUCLEOTIDE SEQUENCE [LARGE SCALE GENOMIC DNA]</scope>
    <source>
        <strain evidence="6 7">RF32-BP4</strain>
    </source>
</reference>
<evidence type="ECO:0000256" key="1">
    <source>
        <dbReference type="ARBA" id="ARBA00009437"/>
    </source>
</evidence>
<protein>
    <submittedName>
        <fullName evidence="6">LysR family transcriptional regulator</fullName>
    </submittedName>
</protein>
<name>A0A102MXP9_9BURK</name>
<dbReference type="GO" id="GO:0006351">
    <property type="term" value="P:DNA-templated transcription"/>
    <property type="evidence" value="ECO:0007669"/>
    <property type="project" value="TreeGrafter"/>
</dbReference>
<dbReference type="AlphaFoldDB" id="A0A102MXP9"/>
<keyword evidence="4" id="KW-0804">Transcription</keyword>
<evidence type="ECO:0000313" key="7">
    <source>
        <dbReference type="Proteomes" id="UP000065521"/>
    </source>
</evidence>
<dbReference type="InterPro" id="IPR058163">
    <property type="entry name" value="LysR-type_TF_proteobact-type"/>
</dbReference>
<dbReference type="RefSeq" id="WP_059612683.1">
    <property type="nucleotide sequence ID" value="NZ_LOTK01000067.1"/>
</dbReference>
<sequence length="305" mass="32642">MTSDLNWELVRTFLAVLTEGSLSGAARALGITQPTAGRHVAALEASFGQTLFTRSPSGLLPTEAALALRGHAETLRSAAAAFERAAASHGAGVSGVVRISASDVIGVEVLPPMLTQLRRDHPGLVVELAPTDRIQDVLNREADIAVRMAPPAQDALVARRIGNIELGMYARDDYLAEHGAPATLAELTQHALIGFDAMTPFLRAAAHALPIWNRDAFALRTDSNLAQLALIRAGYGIGICQAALAKRDARLVRVLPEQVALPLETWVVMHEDLRASPRCRATFDALVRGLLAYVGDDTECHPGYR</sequence>
<comment type="similarity">
    <text evidence="1">Belongs to the LysR transcriptional regulatory family.</text>
</comment>
<dbReference type="EMBL" id="LOTN01000071">
    <property type="protein sequence ID" value="KUZ81751.1"/>
    <property type="molecule type" value="Genomic_DNA"/>
</dbReference>
<dbReference type="InterPro" id="IPR000847">
    <property type="entry name" value="LysR_HTH_N"/>
</dbReference>
<evidence type="ECO:0000256" key="4">
    <source>
        <dbReference type="ARBA" id="ARBA00023163"/>
    </source>
</evidence>
<dbReference type="Gene3D" id="3.40.190.290">
    <property type="match status" value="1"/>
</dbReference>
<dbReference type="Pfam" id="PF03466">
    <property type="entry name" value="LysR_substrate"/>
    <property type="match status" value="1"/>
</dbReference>
<accession>A0A102MXP9</accession>
<dbReference type="PROSITE" id="PS50931">
    <property type="entry name" value="HTH_LYSR"/>
    <property type="match status" value="1"/>
</dbReference>